<dbReference type="AlphaFoldDB" id="A0A8H3PI64"/>
<reference evidence="3" key="1">
    <citation type="submission" date="2021-03" db="EMBL/GenBank/DDBJ databases">
        <authorList>
            <person name="Tagirdzhanova G."/>
        </authorList>
    </citation>
    <scope>NUCLEOTIDE SEQUENCE</scope>
</reference>
<feature type="chain" id="PRO_5034380383" evidence="2">
    <location>
        <begin position="21"/>
        <end position="342"/>
    </location>
</feature>
<evidence type="ECO:0000313" key="3">
    <source>
        <dbReference type="EMBL" id="CAF9941298.1"/>
    </source>
</evidence>
<accession>A0A8H3PI64</accession>
<keyword evidence="4" id="KW-1185">Reference proteome</keyword>
<sequence>MKYVCLYSLFLIPVITIAHPLVDHDVGTPVEARKAAASPGSTPSRNPLPEESNGLLSNGQVVNSVRNYDSVNNSCSTQPNIPNQPHSSAAYDPDTCQICVIQNGIGPDAWYAAWVRDANNTAVGNMPAIELGPGTSEGKDRIFVAAGDFLIISVSPSASSFVASAVSMMWGYQPAPQMIYNPNPTSDMVSKDCAFQSDDQDGKETYFQCHFKCGLAFDLNERDTLDLAPSNRKYQGDDRSSISNHLLHHHCRKHTLSFTTSQLTKDPRIPLPAEKDGVLLDGTHTIINPNPDNNANATKDPHSCWTKPAGHAVPMDRDDFAPGLCQICMTQWGFGPRPPLLK</sequence>
<feature type="signal peptide" evidence="2">
    <location>
        <begin position="1"/>
        <end position="20"/>
    </location>
</feature>
<evidence type="ECO:0000256" key="1">
    <source>
        <dbReference type="SAM" id="MobiDB-lite"/>
    </source>
</evidence>
<gene>
    <name evidence="3" type="ORF">IMSHALPRED_002512</name>
</gene>
<name>A0A8H3PI64_9LECA</name>
<organism evidence="3 4">
    <name type="scientific">Imshaugia aleurites</name>
    <dbReference type="NCBI Taxonomy" id="172621"/>
    <lineage>
        <taxon>Eukaryota</taxon>
        <taxon>Fungi</taxon>
        <taxon>Dikarya</taxon>
        <taxon>Ascomycota</taxon>
        <taxon>Pezizomycotina</taxon>
        <taxon>Lecanoromycetes</taxon>
        <taxon>OSLEUM clade</taxon>
        <taxon>Lecanoromycetidae</taxon>
        <taxon>Lecanorales</taxon>
        <taxon>Lecanorineae</taxon>
        <taxon>Parmeliaceae</taxon>
        <taxon>Imshaugia</taxon>
    </lineage>
</organism>
<protein>
    <submittedName>
        <fullName evidence="3">Uncharacterized protein</fullName>
    </submittedName>
</protein>
<evidence type="ECO:0000256" key="2">
    <source>
        <dbReference type="SAM" id="SignalP"/>
    </source>
</evidence>
<comment type="caution">
    <text evidence="3">The sequence shown here is derived from an EMBL/GenBank/DDBJ whole genome shotgun (WGS) entry which is preliminary data.</text>
</comment>
<dbReference type="OrthoDB" id="10549414at2759"/>
<keyword evidence="2" id="KW-0732">Signal</keyword>
<feature type="region of interest" description="Disordered" evidence="1">
    <location>
        <begin position="33"/>
        <end position="56"/>
    </location>
</feature>
<dbReference type="Proteomes" id="UP000664534">
    <property type="component" value="Unassembled WGS sequence"/>
</dbReference>
<dbReference type="EMBL" id="CAJPDT010000145">
    <property type="protein sequence ID" value="CAF9941298.1"/>
    <property type="molecule type" value="Genomic_DNA"/>
</dbReference>
<proteinExistence type="predicted"/>
<evidence type="ECO:0000313" key="4">
    <source>
        <dbReference type="Proteomes" id="UP000664534"/>
    </source>
</evidence>